<dbReference type="CDD" id="cd06464">
    <property type="entry name" value="ACD_sHsps-like"/>
    <property type="match status" value="1"/>
</dbReference>
<comment type="similarity">
    <text evidence="1 2">Belongs to the small heat shock protein (HSP20) family.</text>
</comment>
<comment type="caution">
    <text evidence="5">The sequence shown here is derived from an EMBL/GenBank/DDBJ whole genome shotgun (WGS) entry which is preliminary data.</text>
</comment>
<evidence type="ECO:0000313" key="6">
    <source>
        <dbReference type="Proteomes" id="UP000626148"/>
    </source>
</evidence>
<dbReference type="SUPFAM" id="SSF49764">
    <property type="entry name" value="HSP20-like chaperones"/>
    <property type="match status" value="1"/>
</dbReference>
<evidence type="ECO:0000256" key="1">
    <source>
        <dbReference type="PROSITE-ProRule" id="PRU00285"/>
    </source>
</evidence>
<reference evidence="5" key="2">
    <citation type="submission" date="2020-09" db="EMBL/GenBank/DDBJ databases">
        <authorList>
            <person name="Sun Q."/>
            <person name="Kim S."/>
        </authorList>
    </citation>
    <scope>NUCLEOTIDE SEQUENCE</scope>
    <source>
        <strain evidence="5">KCTC 22169</strain>
    </source>
</reference>
<proteinExistence type="inferred from homology"/>
<evidence type="ECO:0000313" key="5">
    <source>
        <dbReference type="EMBL" id="GGX55064.1"/>
    </source>
</evidence>
<dbReference type="RefSeq" id="WP_189608732.1">
    <property type="nucleotide sequence ID" value="NZ_BMXR01000005.1"/>
</dbReference>
<dbReference type="Proteomes" id="UP000626148">
    <property type="component" value="Unassembled WGS sequence"/>
</dbReference>
<sequence>MAKNTLSPSKLSPWNWFKHEDEKSTDLTPRSDFEWPMLRMHEEMDRIFDETFRSFGFPSVFRRGGDVWKDMPNFWRPSVDISEQENEYKISVEIPGVNEDDVKLKIDGDQLVISGEKQQEEKTEDKGKIHRVERRYGSFYRSLTLPQDANPQDIHASFKDGVLDISVPRDKSKEPEAGRSIPINKG</sequence>
<protein>
    <submittedName>
        <fullName evidence="5">Heat-shock protein Hsp20</fullName>
    </submittedName>
</protein>
<dbReference type="AlphaFoldDB" id="A0A918K915"/>
<dbReference type="InterPro" id="IPR031107">
    <property type="entry name" value="Small_HSP"/>
</dbReference>
<evidence type="ECO:0000256" key="2">
    <source>
        <dbReference type="RuleBase" id="RU003616"/>
    </source>
</evidence>
<feature type="region of interest" description="Disordered" evidence="3">
    <location>
        <begin position="165"/>
        <end position="186"/>
    </location>
</feature>
<organism evidence="5 6">
    <name type="scientific">Saccharospirillum salsuginis</name>
    <dbReference type="NCBI Taxonomy" id="418750"/>
    <lineage>
        <taxon>Bacteria</taxon>
        <taxon>Pseudomonadati</taxon>
        <taxon>Pseudomonadota</taxon>
        <taxon>Gammaproteobacteria</taxon>
        <taxon>Oceanospirillales</taxon>
        <taxon>Saccharospirillaceae</taxon>
        <taxon>Saccharospirillum</taxon>
    </lineage>
</organism>
<feature type="compositionally biased region" description="Basic and acidic residues" evidence="3">
    <location>
        <begin position="165"/>
        <end position="177"/>
    </location>
</feature>
<evidence type="ECO:0000259" key="4">
    <source>
        <dbReference type="PROSITE" id="PS01031"/>
    </source>
</evidence>
<name>A0A918K915_9GAMM</name>
<dbReference type="Gene3D" id="2.60.40.790">
    <property type="match status" value="1"/>
</dbReference>
<dbReference type="PANTHER" id="PTHR11527">
    <property type="entry name" value="HEAT-SHOCK PROTEIN 20 FAMILY MEMBER"/>
    <property type="match status" value="1"/>
</dbReference>
<keyword evidence="6" id="KW-1185">Reference proteome</keyword>
<evidence type="ECO:0000256" key="3">
    <source>
        <dbReference type="SAM" id="MobiDB-lite"/>
    </source>
</evidence>
<reference evidence="5" key="1">
    <citation type="journal article" date="2014" name="Int. J. Syst. Evol. Microbiol.">
        <title>Complete genome sequence of Corynebacterium casei LMG S-19264T (=DSM 44701T), isolated from a smear-ripened cheese.</title>
        <authorList>
            <consortium name="US DOE Joint Genome Institute (JGI-PGF)"/>
            <person name="Walter F."/>
            <person name="Albersmeier A."/>
            <person name="Kalinowski J."/>
            <person name="Ruckert C."/>
        </authorList>
    </citation>
    <scope>NUCLEOTIDE SEQUENCE</scope>
    <source>
        <strain evidence="5">KCTC 22169</strain>
    </source>
</reference>
<gene>
    <name evidence="5" type="ORF">GCM10007392_23300</name>
</gene>
<dbReference type="InterPro" id="IPR008978">
    <property type="entry name" value="HSP20-like_chaperone"/>
</dbReference>
<feature type="domain" description="SHSP" evidence="4">
    <location>
        <begin position="70"/>
        <end position="186"/>
    </location>
</feature>
<dbReference type="EMBL" id="BMXR01000005">
    <property type="protein sequence ID" value="GGX55064.1"/>
    <property type="molecule type" value="Genomic_DNA"/>
</dbReference>
<dbReference type="PROSITE" id="PS01031">
    <property type="entry name" value="SHSP"/>
    <property type="match status" value="1"/>
</dbReference>
<dbReference type="Pfam" id="PF00011">
    <property type="entry name" value="HSP20"/>
    <property type="match status" value="1"/>
</dbReference>
<dbReference type="InterPro" id="IPR002068">
    <property type="entry name" value="A-crystallin/Hsp20_dom"/>
</dbReference>
<accession>A0A918K915</accession>